<dbReference type="Pfam" id="PF01177">
    <property type="entry name" value="Asp_Glu_race"/>
    <property type="match status" value="1"/>
</dbReference>
<evidence type="ECO:0008006" key="3">
    <source>
        <dbReference type="Google" id="ProtNLM"/>
    </source>
</evidence>
<accession>A0A7R9ZBP7</accession>
<evidence type="ECO:0000256" key="1">
    <source>
        <dbReference type="ARBA" id="ARBA00023235"/>
    </source>
</evidence>
<dbReference type="InterPro" id="IPR015942">
    <property type="entry name" value="Asp/Glu/hydantoin_racemase"/>
</dbReference>
<evidence type="ECO:0000313" key="2">
    <source>
        <dbReference type="EMBL" id="CAD8316477.1"/>
    </source>
</evidence>
<organism evidence="2">
    <name type="scientific">Pseudictyota dubia</name>
    <dbReference type="NCBI Taxonomy" id="2749911"/>
    <lineage>
        <taxon>Eukaryota</taxon>
        <taxon>Sar</taxon>
        <taxon>Stramenopiles</taxon>
        <taxon>Ochrophyta</taxon>
        <taxon>Bacillariophyta</taxon>
        <taxon>Mediophyceae</taxon>
        <taxon>Biddulphiophycidae</taxon>
        <taxon>Eupodiscales</taxon>
        <taxon>Odontellaceae</taxon>
        <taxon>Pseudictyota</taxon>
    </lineage>
</organism>
<protein>
    <recommendedName>
        <fullName evidence="3">Aspartate racemase</fullName>
    </recommendedName>
</protein>
<gene>
    <name evidence="2" type="ORF">TDUB1175_LOCUS15270</name>
</gene>
<dbReference type="SUPFAM" id="SSF53681">
    <property type="entry name" value="Aspartate/glutamate racemase"/>
    <property type="match status" value="2"/>
</dbReference>
<dbReference type="PANTHER" id="PTHR21198">
    <property type="entry name" value="GLUTAMATE RACEMASE"/>
    <property type="match status" value="1"/>
</dbReference>
<sequence>MAPLSLAHTEETALSFTTQDEVIVGILGGVGPAAGLLLHQIILNNTENEGTDQGHVDVCHLSCSQDVPDRTNFLLQRSSDKDLANPAEGMARTLAMLGYAVQQRHSRAVAGVPCNTFHAPPIWSEFERLAKSQGTPVKLVHMLEETVRMIQSIDPNATKVGLMSTTGTRQSKVYHDLLEPLGYQVVQVDEKTQTELHDTIYNATWGIKSTAPDITPRAVENFNQYAICLAEQGAQVIIMGCTEIPFAFQGQDRIQSAILIDPMVALGRALLRESNPTKLKPL</sequence>
<name>A0A7R9ZBP7_9STRA</name>
<proteinExistence type="predicted"/>
<dbReference type="EMBL" id="HBED01030482">
    <property type="protein sequence ID" value="CAD8316477.1"/>
    <property type="molecule type" value="Transcribed_RNA"/>
</dbReference>
<dbReference type="AlphaFoldDB" id="A0A7R9ZBP7"/>
<dbReference type="GO" id="GO:0047661">
    <property type="term" value="F:amino-acid racemase activity"/>
    <property type="evidence" value="ECO:0007669"/>
    <property type="project" value="InterPro"/>
</dbReference>
<reference evidence="2" key="1">
    <citation type="submission" date="2021-01" db="EMBL/GenBank/DDBJ databases">
        <authorList>
            <person name="Corre E."/>
            <person name="Pelletier E."/>
            <person name="Niang G."/>
            <person name="Scheremetjew M."/>
            <person name="Finn R."/>
            <person name="Kale V."/>
            <person name="Holt S."/>
            <person name="Cochrane G."/>
            <person name="Meng A."/>
            <person name="Brown T."/>
            <person name="Cohen L."/>
        </authorList>
    </citation>
    <scope>NUCLEOTIDE SEQUENCE</scope>
    <source>
        <strain evidence="2">CCMP147</strain>
    </source>
</reference>
<keyword evidence="1" id="KW-0413">Isomerase</keyword>
<dbReference type="Gene3D" id="3.40.50.1860">
    <property type="match status" value="2"/>
</dbReference>
<dbReference type="InterPro" id="IPR001920">
    <property type="entry name" value="Asp/Glu_race"/>
</dbReference>
<dbReference type="PANTHER" id="PTHR21198:SF3">
    <property type="entry name" value="GLUTAMATE RACEMASE"/>
    <property type="match status" value="1"/>
</dbReference>